<reference evidence="2 3" key="1">
    <citation type="submission" date="2019-12" db="EMBL/GenBank/DDBJ databases">
        <title>Chromosome-level assembly of the Caenorhabditis remanei genome.</title>
        <authorList>
            <person name="Teterina A.A."/>
            <person name="Willis J.H."/>
            <person name="Phillips P.C."/>
        </authorList>
    </citation>
    <scope>NUCLEOTIDE SEQUENCE [LARGE SCALE GENOMIC DNA]</scope>
    <source>
        <strain evidence="2 3">PX506</strain>
        <tissue evidence="2">Whole organism</tissue>
    </source>
</reference>
<dbReference type="GeneID" id="78773453"/>
<accession>A0A6A5HY87</accession>
<dbReference type="Proteomes" id="UP000483820">
    <property type="component" value="Chromosome I"/>
</dbReference>
<dbReference type="EMBL" id="WUAV01000001">
    <property type="protein sequence ID" value="KAF1771142.1"/>
    <property type="molecule type" value="Genomic_DNA"/>
</dbReference>
<dbReference type="RefSeq" id="XP_053592366.1">
    <property type="nucleotide sequence ID" value="XM_053723721.1"/>
</dbReference>
<proteinExistence type="predicted"/>
<dbReference type="InterPro" id="IPR053222">
    <property type="entry name" value="Zygotic_Embryogenesis-Asso"/>
</dbReference>
<dbReference type="InterPro" id="IPR012885">
    <property type="entry name" value="F-box_Sdz-33"/>
</dbReference>
<protein>
    <recommendedName>
        <fullName evidence="1">F-box domain-containing protein</fullName>
    </recommendedName>
</protein>
<dbReference type="KEGG" id="crq:GCK72_002967"/>
<gene>
    <name evidence="2" type="ORF">GCK72_002967</name>
</gene>
<comment type="caution">
    <text evidence="2">The sequence shown here is derived from an EMBL/GenBank/DDBJ whole genome shotgun (WGS) entry which is preliminary data.</text>
</comment>
<dbReference type="PANTHER" id="PTHR22899">
    <property type="entry name" value="CYCLIN-RELATED F-BOX FAMILY"/>
    <property type="match status" value="1"/>
</dbReference>
<evidence type="ECO:0000313" key="3">
    <source>
        <dbReference type="Proteomes" id="UP000483820"/>
    </source>
</evidence>
<evidence type="ECO:0000313" key="2">
    <source>
        <dbReference type="EMBL" id="KAF1771142.1"/>
    </source>
</evidence>
<name>A0A6A5HY87_CAERE</name>
<dbReference type="AlphaFoldDB" id="A0A6A5HY87"/>
<dbReference type="PANTHER" id="PTHR22899:SF1">
    <property type="entry name" value="F-BOX ASSOCIATED DOMAIN-CONTAINING PROTEIN"/>
    <property type="match status" value="1"/>
</dbReference>
<dbReference type="CTD" id="78773453"/>
<sequence>MSTVFHLFSLPYVPLKQVFDNFGPTGIFNISMTSRKSKNIAVSYRGPSKNVQFDLGFGVKDHVKFFDEEYFGLLVQVLETSELPERTLATVRIGNFEIIPVEMGMLYQMPCLKTYWKDRMVGLFEIGKYVREVFNRDIYKVMLGDEYAENDHRRAIDWVLETQKSIEEIYCEFTPRTDEDFEYLLEKLARHAREFSFVVKPSDGYCPVKITHFMNDDLYLQPSFWIKLDHLLTMNCRSILLADSTLTYKDINLFLKHWMSGGCFELKNLDIRVEQSIDYETTLNGTDYTKRDKELRRDYETEMDDTYTIKGGFDIKRSIDDVMATVLDDGANSKLFRMLVWPDFAENSYC</sequence>
<dbReference type="Pfam" id="PF07735">
    <property type="entry name" value="FBA_2"/>
    <property type="match status" value="1"/>
</dbReference>
<organism evidence="2 3">
    <name type="scientific">Caenorhabditis remanei</name>
    <name type="common">Caenorhabditis vulgaris</name>
    <dbReference type="NCBI Taxonomy" id="31234"/>
    <lineage>
        <taxon>Eukaryota</taxon>
        <taxon>Metazoa</taxon>
        <taxon>Ecdysozoa</taxon>
        <taxon>Nematoda</taxon>
        <taxon>Chromadorea</taxon>
        <taxon>Rhabditida</taxon>
        <taxon>Rhabditina</taxon>
        <taxon>Rhabditomorpha</taxon>
        <taxon>Rhabditoidea</taxon>
        <taxon>Rhabditidae</taxon>
        <taxon>Peloderinae</taxon>
        <taxon>Caenorhabditis</taxon>
    </lineage>
</organism>
<dbReference type="InterPro" id="IPR001810">
    <property type="entry name" value="F-box_dom"/>
</dbReference>
<evidence type="ECO:0000259" key="1">
    <source>
        <dbReference type="PROSITE" id="PS50181"/>
    </source>
</evidence>
<dbReference type="PROSITE" id="PS50181">
    <property type="entry name" value="FBOX"/>
    <property type="match status" value="1"/>
</dbReference>
<feature type="domain" description="F-box" evidence="1">
    <location>
        <begin position="4"/>
        <end position="40"/>
    </location>
</feature>